<dbReference type="RefSeq" id="WP_270144126.1">
    <property type="nucleotide sequence ID" value="NZ_CP115450.1"/>
</dbReference>
<dbReference type="NCBIfam" id="TIGR01760">
    <property type="entry name" value="tape_meas_TP901"/>
    <property type="match status" value="1"/>
</dbReference>
<feature type="transmembrane region" description="Helical" evidence="2">
    <location>
        <begin position="416"/>
        <end position="442"/>
    </location>
</feature>
<evidence type="ECO:0000256" key="1">
    <source>
        <dbReference type="ARBA" id="ARBA00022612"/>
    </source>
</evidence>
<dbReference type="Proteomes" id="UP001212821">
    <property type="component" value="Chromosome"/>
</dbReference>
<feature type="domain" description="Phage tail tape measure protein" evidence="3">
    <location>
        <begin position="94"/>
        <end position="274"/>
    </location>
</feature>
<name>A0ABY7Q315_9ACTN</name>
<protein>
    <submittedName>
        <fullName evidence="4">Phage tail tape measure protein</fullName>
    </submittedName>
</protein>
<dbReference type="Pfam" id="PF10145">
    <property type="entry name" value="PhageMin_Tail"/>
    <property type="match status" value="1"/>
</dbReference>
<evidence type="ECO:0000313" key="5">
    <source>
        <dbReference type="Proteomes" id="UP001212821"/>
    </source>
</evidence>
<evidence type="ECO:0000256" key="2">
    <source>
        <dbReference type="SAM" id="Phobius"/>
    </source>
</evidence>
<dbReference type="InterPro" id="IPR010090">
    <property type="entry name" value="Phage_tape_meas"/>
</dbReference>
<keyword evidence="2" id="KW-0472">Membrane</keyword>
<dbReference type="PANTHER" id="PTHR37813">
    <property type="entry name" value="FELS-2 PROPHAGE PROTEIN"/>
    <property type="match status" value="1"/>
</dbReference>
<keyword evidence="5" id="KW-1185">Reference proteome</keyword>
<proteinExistence type="predicted"/>
<dbReference type="PANTHER" id="PTHR37813:SF1">
    <property type="entry name" value="FELS-2 PROPHAGE PROTEIN"/>
    <property type="match status" value="1"/>
</dbReference>
<reference evidence="5" key="1">
    <citation type="submission" date="2022-12" db="EMBL/GenBank/DDBJ databases">
        <authorList>
            <person name="Mo P."/>
        </authorList>
    </citation>
    <scope>NUCLEOTIDE SEQUENCE [LARGE SCALE GENOMIC DNA]</scope>
    <source>
        <strain evidence="5">HUAS 3-15</strain>
    </source>
</reference>
<organism evidence="4 5">
    <name type="scientific">Kitasatospora cathayae</name>
    <dbReference type="NCBI Taxonomy" id="3004092"/>
    <lineage>
        <taxon>Bacteria</taxon>
        <taxon>Bacillati</taxon>
        <taxon>Actinomycetota</taxon>
        <taxon>Actinomycetes</taxon>
        <taxon>Kitasatosporales</taxon>
        <taxon>Streptomycetaceae</taxon>
        <taxon>Kitasatospora</taxon>
    </lineage>
</organism>
<accession>A0ABY7Q315</accession>
<keyword evidence="1" id="KW-1188">Viral release from host cell</keyword>
<feature type="transmembrane region" description="Helical" evidence="2">
    <location>
        <begin position="479"/>
        <end position="502"/>
    </location>
</feature>
<evidence type="ECO:0000259" key="3">
    <source>
        <dbReference type="Pfam" id="PF10145"/>
    </source>
</evidence>
<keyword evidence="2" id="KW-1133">Transmembrane helix</keyword>
<sequence>MFIEFLGNASGFMATKAGVITGIKEVETEGGGSLAKFGAVSKAALVGIGAAAIGAAVKTTEMAADFQTAMTRVQTGAGESASNMKMVGDGVLSMAGQVGQSTEQLTKGLYMVESAGYHGKDALDVLKVSAQGAKVGAAELGTVTDAVTTAMNAYGLKAQDTTAVMNALVATEGQGKTNMEALAGSMASILPVASAAHVGLNEVLGAMATMTAQGTSADVAATYLRQTIGQLSNPSAKAANEMRGLGLNATKVAQDLGSKGLAATLTELTDAIQAKMGPSGTVMIETLRKASSNTTEFQKALANLKPAEQTYIGSLATMVGGTKSMMGALQLTGQHMDVFKENVKIIGDHVKEGGNEVEGWSAVQGTFNQRLAEAKGALEAVGIAIGQKILPYATRFLGWLSEGVTWMTRHRTAMMVLAGAIGGILVVGLSAATAAALSFTAALLANPVTWVVVGVMALSAALVYLLTHWKQVWAWIETNIPWVANLFRSAWAFSLAAFHAVFDGTMKAVQGIAKWFNDNVIKWILDRVHEFLKFWHDYSDEIAAAWNLAWEWVKISAGIVWDFLKVWLENLGDLFQTAWDAVVGVVKFAWVALRDAATLGIHFIENIIKVVLDVITGHWGRALGDVTHLVWQALVDIWNMISDIGSQLWGLVTSVGGDIVHGLVNGIERAAGAIGRSLLNIAKGALDSVKSFLGINSPSRVFADEVGQWISHGVASGIDQHAGVATTAARNMANGLTGQFGSVGSLEPALSSGGTTTFGNGAAGGGVVVQVTVNGSVLSDRDLTDTIQRVMGQSGARNPSTYTPYRR</sequence>
<feature type="transmembrane region" description="Helical" evidence="2">
    <location>
        <begin position="448"/>
        <end position="467"/>
    </location>
</feature>
<gene>
    <name evidence="4" type="ORF">O1G21_15090</name>
</gene>
<keyword evidence="2" id="KW-0812">Transmembrane</keyword>
<evidence type="ECO:0000313" key="4">
    <source>
        <dbReference type="EMBL" id="WBP87038.1"/>
    </source>
</evidence>
<dbReference type="EMBL" id="CP115450">
    <property type="protein sequence ID" value="WBP87038.1"/>
    <property type="molecule type" value="Genomic_DNA"/>
</dbReference>